<dbReference type="PROSITE" id="PS00972">
    <property type="entry name" value="USP_1"/>
    <property type="match status" value="1"/>
</dbReference>
<comment type="caution">
    <text evidence="4">The sequence shown here is derived from an EMBL/GenBank/DDBJ whole genome shotgun (WGS) entry which is preliminary data.</text>
</comment>
<feature type="compositionally biased region" description="Basic and acidic residues" evidence="2">
    <location>
        <begin position="801"/>
        <end position="810"/>
    </location>
</feature>
<dbReference type="Pfam" id="PF21246">
    <property type="entry name" value="Usp38-like_N"/>
    <property type="match status" value="1"/>
</dbReference>
<dbReference type="OMA" id="HELVADN"/>
<keyword evidence="1" id="KW-0645">Protease</keyword>
<feature type="domain" description="USP" evidence="3">
    <location>
        <begin position="440"/>
        <end position="768"/>
    </location>
</feature>
<dbReference type="HOGENOM" id="CLU_010910_1_0_1"/>
<proteinExistence type="inferred from homology"/>
<dbReference type="OrthoDB" id="420187at2759"/>
<dbReference type="Gene3D" id="3.90.70.10">
    <property type="entry name" value="Cysteine proteinases"/>
    <property type="match status" value="1"/>
</dbReference>
<name>A0A015JT61_RHIIW</name>
<gene>
    <name evidence="4" type="ORF">RirG_086900</name>
</gene>
<dbReference type="InterPro" id="IPR050164">
    <property type="entry name" value="Peptidase_C19"/>
</dbReference>
<dbReference type="GO" id="GO:0005829">
    <property type="term" value="C:cytosol"/>
    <property type="evidence" value="ECO:0007669"/>
    <property type="project" value="TreeGrafter"/>
</dbReference>
<sequence>MEKIIESLLNSAHPEDVKNKFIVVYLKGSSNSNNLQKADWEQLCEYAYGLITKNTSRVHYVSGELILSQIAQLQTSIYMLYFNSDWIGQTLSNANNVPSYQQLRALIKIIKFKQEVASNSDDVKNDCQLLQSCANKYIGVVKSRIDWLQLFVYMFIDIPQSIPEDHGRLIEVLVYALAIPENDSLESYNEFVEQTVNLIESLWKKSTENIGITIREVFIRLSSNQTCSKSIVLLISKIPKSCTSIILPYVQKIPPNDINKFEVCIERMISMIPHQFADNIGCWIVELVKALEKSQDKTILIRIARANTARCFEYLLERNARNDALMVGEYLLLGAPDVFDLIISTFSKVLEKIAQEEDRVTLLELSKIAQCLMHRFPSGGYRYSQLSKTLKSLNLPDLKQDEISDILRKNTWFKGTNIAGGRKETMTKTPIYSSQITKKKGLQNLGNTCFMNSVLQALFNSMEFRNRILQAEISKTKTPTIYQLQICFACMMFSTKSYFSPSELLKTLPEWLNDGRQQDCHEFLKILFSRIEEESEKSKKSISEEISTTTDIPICPFGGKLENTIKCLTCGNKSKTEEEFHDLSLSLKVDASDNLSFSDLLSEFLSEEDLKGDNQYSCDKCGGLRDALKLTRIIIPPRYLILSLNRFEYNVEYGRRIKIMTHVPIQDSLLVVQAHDHDKSINGQINGKVNGITNENVNEIQYDLSAIVIHSGSSAEYGHYYTYAKDEDDDKWYNYNDSYVITSSLSRIISEGKDFKSDTPYLLFFKQKNINNHKLSEISPVLREEVEKKNNYNDAFGKSDFSTDGKKNDKDEENPLSGYDFFDFDKSVF</sequence>
<reference evidence="4 5" key="1">
    <citation type="submission" date="2014-02" db="EMBL/GenBank/DDBJ databases">
        <title>Single nucleus genome sequencing reveals high similarity among nuclei of an endomycorrhizal fungus.</title>
        <authorList>
            <person name="Lin K."/>
            <person name="Geurts R."/>
            <person name="Zhang Z."/>
            <person name="Limpens E."/>
            <person name="Saunders D.G."/>
            <person name="Mu D."/>
            <person name="Pang E."/>
            <person name="Cao H."/>
            <person name="Cha H."/>
            <person name="Lin T."/>
            <person name="Zhou Q."/>
            <person name="Shang Y."/>
            <person name="Li Y."/>
            <person name="Ivanov S."/>
            <person name="Sharma T."/>
            <person name="Velzen R.V."/>
            <person name="Ruijter N.D."/>
            <person name="Aanen D.K."/>
            <person name="Win J."/>
            <person name="Kamoun S."/>
            <person name="Bisseling T."/>
            <person name="Huang S."/>
        </authorList>
    </citation>
    <scope>NUCLEOTIDE SEQUENCE [LARGE SCALE GENOMIC DNA]</scope>
    <source>
        <strain evidence="5">DAOM197198w</strain>
    </source>
</reference>
<evidence type="ECO:0000259" key="3">
    <source>
        <dbReference type="PROSITE" id="PS50235"/>
    </source>
</evidence>
<dbReference type="PANTHER" id="PTHR24006:SF908">
    <property type="entry name" value="DEUBIQUITINATING APOPTOTIC INHIBITOR, ISOFORM A"/>
    <property type="match status" value="1"/>
</dbReference>
<dbReference type="PROSITE" id="PS00973">
    <property type="entry name" value="USP_2"/>
    <property type="match status" value="1"/>
</dbReference>
<dbReference type="SUPFAM" id="SSF54001">
    <property type="entry name" value="Cysteine proteinases"/>
    <property type="match status" value="1"/>
</dbReference>
<dbReference type="EMBL" id="JEMT01016578">
    <property type="protein sequence ID" value="EXX70510.1"/>
    <property type="molecule type" value="Genomic_DNA"/>
</dbReference>
<keyword evidence="1" id="KW-0378">Hydrolase</keyword>
<dbReference type="EC" id="3.4.19.12" evidence="1"/>
<dbReference type="PROSITE" id="PS50235">
    <property type="entry name" value="USP_3"/>
    <property type="match status" value="1"/>
</dbReference>
<evidence type="ECO:0000313" key="5">
    <source>
        <dbReference type="Proteomes" id="UP000022910"/>
    </source>
</evidence>
<feature type="region of interest" description="Disordered" evidence="2">
    <location>
        <begin position="793"/>
        <end position="819"/>
    </location>
</feature>
<dbReference type="InterPro" id="IPR001394">
    <property type="entry name" value="Peptidase_C19_UCH"/>
</dbReference>
<comment type="similarity">
    <text evidence="1">Belongs to the peptidase C19 family.</text>
</comment>
<dbReference type="AlphaFoldDB" id="A0A015JT61"/>
<dbReference type="STRING" id="1432141.A0A015JT61"/>
<dbReference type="GO" id="GO:0006508">
    <property type="term" value="P:proteolysis"/>
    <property type="evidence" value="ECO:0007669"/>
    <property type="project" value="UniProtKB-KW"/>
</dbReference>
<evidence type="ECO:0000256" key="1">
    <source>
        <dbReference type="RuleBase" id="RU366025"/>
    </source>
</evidence>
<dbReference type="Pfam" id="PF00443">
    <property type="entry name" value="UCH"/>
    <property type="match status" value="1"/>
</dbReference>
<accession>A0A015JT61</accession>
<dbReference type="Proteomes" id="UP000022910">
    <property type="component" value="Unassembled WGS sequence"/>
</dbReference>
<evidence type="ECO:0000256" key="2">
    <source>
        <dbReference type="SAM" id="MobiDB-lite"/>
    </source>
</evidence>
<protein>
    <recommendedName>
        <fullName evidence="1">Ubiquitin carboxyl-terminal hydrolase</fullName>
        <ecNumber evidence="1">3.4.19.12</ecNumber>
    </recommendedName>
</protein>
<dbReference type="InterPro" id="IPR028889">
    <property type="entry name" value="USP"/>
</dbReference>
<evidence type="ECO:0000313" key="4">
    <source>
        <dbReference type="EMBL" id="EXX70510.1"/>
    </source>
</evidence>
<dbReference type="InterPro" id="IPR038765">
    <property type="entry name" value="Papain-like_cys_pep_sf"/>
</dbReference>
<comment type="catalytic activity">
    <reaction evidence="1">
        <text>Thiol-dependent hydrolysis of ester, thioester, amide, peptide and isopeptide bonds formed by the C-terminal Gly of ubiquitin (a 76-residue protein attached to proteins as an intracellular targeting signal).</text>
        <dbReference type="EC" id="3.4.19.12"/>
    </reaction>
</comment>
<dbReference type="PANTHER" id="PTHR24006">
    <property type="entry name" value="UBIQUITIN CARBOXYL-TERMINAL HYDROLASE"/>
    <property type="match status" value="1"/>
</dbReference>
<dbReference type="GO" id="GO:0004843">
    <property type="term" value="F:cysteine-type deubiquitinase activity"/>
    <property type="evidence" value="ECO:0007669"/>
    <property type="project" value="UniProtKB-UniRule"/>
</dbReference>
<keyword evidence="5" id="KW-1185">Reference proteome</keyword>
<organism evidence="4 5">
    <name type="scientific">Rhizophagus irregularis (strain DAOM 197198w)</name>
    <name type="common">Glomus intraradices</name>
    <dbReference type="NCBI Taxonomy" id="1432141"/>
    <lineage>
        <taxon>Eukaryota</taxon>
        <taxon>Fungi</taxon>
        <taxon>Fungi incertae sedis</taxon>
        <taxon>Mucoromycota</taxon>
        <taxon>Glomeromycotina</taxon>
        <taxon>Glomeromycetes</taxon>
        <taxon>Glomerales</taxon>
        <taxon>Glomeraceae</taxon>
        <taxon>Rhizophagus</taxon>
    </lineage>
</organism>
<dbReference type="GO" id="GO:0005634">
    <property type="term" value="C:nucleus"/>
    <property type="evidence" value="ECO:0007669"/>
    <property type="project" value="TreeGrafter"/>
</dbReference>
<dbReference type="InterPro" id="IPR018200">
    <property type="entry name" value="USP_CS"/>
</dbReference>
<keyword evidence="1" id="KW-0833">Ubl conjugation pathway</keyword>
<keyword evidence="1" id="KW-0788">Thiol protease</keyword>
<dbReference type="GO" id="GO:0016579">
    <property type="term" value="P:protein deubiquitination"/>
    <property type="evidence" value="ECO:0007669"/>
    <property type="project" value="InterPro"/>
</dbReference>
<dbReference type="InterPro" id="IPR049407">
    <property type="entry name" value="Usp38-like_N"/>
</dbReference>